<sequence>MTTSDRVKKLPERVRADTPWGTLRLLSLGVAPDKRTRLAKTIDGYESMLIESFGPLNEAQKVVLAGARPLVGLVFGFLADPGKAALPPDKFQWAWDRVFLRVPSQLASLATTGTKAPSLDEVLAGLQSAKPEDEDATDPD</sequence>
<proteinExistence type="predicted"/>
<protein>
    <submittedName>
        <fullName evidence="1">Uncharacterized protein</fullName>
    </submittedName>
</protein>
<dbReference type="EMBL" id="AP028679">
    <property type="protein sequence ID" value="BEQ14497.1"/>
    <property type="molecule type" value="Genomic_DNA"/>
</dbReference>
<dbReference type="RefSeq" id="WP_338606201.1">
    <property type="nucleotide sequence ID" value="NZ_AP028679.1"/>
</dbReference>
<gene>
    <name evidence="1" type="ORF">FAK_15630</name>
</gene>
<accession>A0AAU9ED78</accession>
<organism evidence="1 2">
    <name type="scientific">Desulfoferula mesophila</name>
    <dbReference type="NCBI Taxonomy" id="3058419"/>
    <lineage>
        <taxon>Bacteria</taxon>
        <taxon>Pseudomonadati</taxon>
        <taxon>Thermodesulfobacteriota</taxon>
        <taxon>Desulfarculia</taxon>
        <taxon>Desulfarculales</taxon>
        <taxon>Desulfarculaceae</taxon>
        <taxon>Desulfoferula</taxon>
    </lineage>
</organism>
<keyword evidence="2" id="KW-1185">Reference proteome</keyword>
<evidence type="ECO:0000313" key="1">
    <source>
        <dbReference type="EMBL" id="BEQ14497.1"/>
    </source>
</evidence>
<dbReference type="KEGG" id="dmp:FAK_15630"/>
<dbReference type="Proteomes" id="UP001366166">
    <property type="component" value="Chromosome"/>
</dbReference>
<reference evidence="2" key="1">
    <citation type="journal article" date="2023" name="Arch. Microbiol.">
        <title>Desulfoferula mesophilus gen. nov. sp. nov., a mesophilic sulfate-reducing bacterium isolated from a brackish lake sediment.</title>
        <authorList>
            <person name="Watanabe T."/>
            <person name="Yabe T."/>
            <person name="Tsuji J.M."/>
            <person name="Fukui M."/>
        </authorList>
    </citation>
    <scope>NUCLEOTIDE SEQUENCE [LARGE SCALE GENOMIC DNA]</scope>
    <source>
        <strain evidence="2">12FAK</strain>
    </source>
</reference>
<evidence type="ECO:0000313" key="2">
    <source>
        <dbReference type="Proteomes" id="UP001366166"/>
    </source>
</evidence>
<name>A0AAU9ED78_9BACT</name>
<dbReference type="AlphaFoldDB" id="A0AAU9ED78"/>